<dbReference type="EMBL" id="JAUHTC010000022">
    <property type="protein sequence ID" value="MDN4517245.1"/>
    <property type="molecule type" value="Genomic_DNA"/>
</dbReference>
<proteinExistence type="predicted"/>
<evidence type="ECO:0000313" key="1">
    <source>
        <dbReference type="EMBL" id="MDN4517245.1"/>
    </source>
</evidence>
<dbReference type="Proteomes" id="UP001172687">
    <property type="component" value="Unassembled WGS sequence"/>
</dbReference>
<name>A0ABT8H903_MYCAO</name>
<evidence type="ECO:0000313" key="2">
    <source>
        <dbReference type="Proteomes" id="UP001172687"/>
    </source>
</evidence>
<keyword evidence="2" id="KW-1185">Reference proteome</keyword>
<sequence>MREQLSIVDEHLYGQLRSVSLHVLHRSARGLFEFLEVSGGDAHGVVLAGQIVARPGAERADLKRLAAVIYAIESVETYTLFVTEAGWTLLQWRDWVNTTVERELVPPQ</sequence>
<comment type="caution">
    <text evidence="1">The sequence shown here is derived from an EMBL/GenBank/DDBJ whole genome shotgun (WGS) entry which is preliminary data.</text>
</comment>
<reference evidence="1" key="1">
    <citation type="submission" date="2023-07" db="EMBL/GenBank/DDBJ databases">
        <title>Degradation of tert-butanol by M. austroafricanum TBA100.</title>
        <authorList>
            <person name="Helbich S."/>
            <person name="Vainshtein Y."/>
        </authorList>
    </citation>
    <scope>NUCLEOTIDE SEQUENCE</scope>
    <source>
        <strain evidence="1">TBA100</strain>
    </source>
</reference>
<organism evidence="1 2">
    <name type="scientific">Mycolicibacterium austroafricanum</name>
    <name type="common">Mycobacterium austroafricanum</name>
    <dbReference type="NCBI Taxonomy" id="39687"/>
    <lineage>
        <taxon>Bacteria</taxon>
        <taxon>Bacillati</taxon>
        <taxon>Actinomycetota</taxon>
        <taxon>Actinomycetes</taxon>
        <taxon>Mycobacteriales</taxon>
        <taxon>Mycobacteriaceae</taxon>
        <taxon>Mycolicibacterium</taxon>
    </lineage>
</organism>
<dbReference type="RefSeq" id="WP_301161330.1">
    <property type="nucleotide sequence ID" value="NZ_JAUHTC010000022.1"/>
</dbReference>
<accession>A0ABT8H903</accession>
<protein>
    <submittedName>
        <fullName evidence="1">Uncharacterized protein</fullName>
    </submittedName>
</protein>
<gene>
    <name evidence="1" type="ORF">QYF68_05330</name>
</gene>